<feature type="domain" description="3-dehydroquinate synthase C-terminal" evidence="19">
    <location>
        <begin position="182"/>
        <end position="325"/>
    </location>
</feature>
<evidence type="ECO:0000256" key="16">
    <source>
        <dbReference type="ARBA" id="ARBA00023285"/>
    </source>
</evidence>
<evidence type="ECO:0000256" key="4">
    <source>
        <dbReference type="ARBA" id="ARBA00004661"/>
    </source>
</evidence>
<comment type="subcellular location">
    <subcellularLocation>
        <location evidence="3 17">Cytoplasm</location>
    </subcellularLocation>
</comment>
<dbReference type="PANTHER" id="PTHR43622:SF7">
    <property type="entry name" value="3-DEHYDROQUINATE SYNTHASE, CHLOROPLASTIC"/>
    <property type="match status" value="1"/>
</dbReference>
<sequence>MKKVKVSLTTRSYCILVGSGTLNSLAEELAKLGLKGKVLMVTNTTVEPLYGKILIDELTSSGYAVSSLVLPDGENFKSLETTAQIYDAILEAGLDRQGIILALGGGVIGDMAGFAAATYMRGINFVQVPTTLLAQVDASVGGKVAVNHPRGKNLIGSFYQPSLVFIDTATLDTLPVREILSGLSEVIKYGIITDPELFSYLEVNVIARGIRGKEFFIDIVEKSCAIKAKVVSRDEREENVRAILNFGHTIGHGIEAATHYQVFRHGEAVAIGMMGAACISREMGLISAPEVERIRSLIISVGLPVYFSGIAWEEIWYHMQADKKAKDGNINFILPTSIGSVVISPVDPHTIRKVVESELIR</sequence>
<evidence type="ECO:0000256" key="1">
    <source>
        <dbReference type="ARBA" id="ARBA00001393"/>
    </source>
</evidence>
<dbReference type="EMBL" id="CP017634">
    <property type="protein sequence ID" value="ATW24005.1"/>
    <property type="molecule type" value="Genomic_DNA"/>
</dbReference>
<evidence type="ECO:0000256" key="17">
    <source>
        <dbReference type="HAMAP-Rule" id="MF_00110"/>
    </source>
</evidence>
<evidence type="ECO:0000313" key="20">
    <source>
        <dbReference type="EMBL" id="ATW24005.1"/>
    </source>
</evidence>
<keyword evidence="12 17" id="KW-0862">Zinc</keyword>
<dbReference type="FunFam" id="3.40.50.1970:FF:000001">
    <property type="entry name" value="3-dehydroquinate synthase"/>
    <property type="match status" value="1"/>
</dbReference>
<dbReference type="Proteomes" id="UP000323521">
    <property type="component" value="Chromosome"/>
</dbReference>
<dbReference type="GO" id="GO:0009423">
    <property type="term" value="P:chorismate biosynthetic process"/>
    <property type="evidence" value="ECO:0007669"/>
    <property type="project" value="UniProtKB-UniRule"/>
</dbReference>
<name>A0A3G1KPF0_FORW1</name>
<feature type="binding site" evidence="17">
    <location>
        <position position="143"/>
    </location>
    <ligand>
        <name>NAD(+)</name>
        <dbReference type="ChEBI" id="CHEBI:57540"/>
    </ligand>
</feature>
<evidence type="ECO:0000256" key="15">
    <source>
        <dbReference type="ARBA" id="ARBA00023239"/>
    </source>
</evidence>
<evidence type="ECO:0000256" key="14">
    <source>
        <dbReference type="ARBA" id="ARBA00023141"/>
    </source>
</evidence>
<dbReference type="InterPro" id="IPR030963">
    <property type="entry name" value="DHQ_synth_fam"/>
</dbReference>
<dbReference type="SUPFAM" id="SSF56796">
    <property type="entry name" value="Dehydroquinate synthase-like"/>
    <property type="match status" value="1"/>
</dbReference>
<feature type="binding site" evidence="17">
    <location>
        <position position="185"/>
    </location>
    <ligand>
        <name>Zn(2+)</name>
        <dbReference type="ChEBI" id="CHEBI:29105"/>
    </ligand>
</feature>
<evidence type="ECO:0000256" key="12">
    <source>
        <dbReference type="ARBA" id="ARBA00022833"/>
    </source>
</evidence>
<reference evidence="20 21" key="1">
    <citation type="submission" date="2016-10" db="EMBL/GenBank/DDBJ databases">
        <title>Complete Genome Sequence of Peptococcaceae strain DCMF.</title>
        <authorList>
            <person name="Edwards R.J."/>
            <person name="Holland S.I."/>
            <person name="Deshpande N.P."/>
            <person name="Wong Y.K."/>
            <person name="Ertan H."/>
            <person name="Manefield M."/>
            <person name="Russell T.L."/>
            <person name="Lee M.J."/>
        </authorList>
    </citation>
    <scope>NUCLEOTIDE SEQUENCE [LARGE SCALE GENOMIC DNA]</scope>
    <source>
        <strain evidence="20 21">DCMF</strain>
    </source>
</reference>
<dbReference type="CDD" id="cd08195">
    <property type="entry name" value="DHQS"/>
    <property type="match status" value="1"/>
</dbReference>
<dbReference type="GO" id="GO:0005737">
    <property type="term" value="C:cytoplasm"/>
    <property type="evidence" value="ECO:0007669"/>
    <property type="project" value="UniProtKB-SubCell"/>
</dbReference>
<evidence type="ECO:0000256" key="7">
    <source>
        <dbReference type="ARBA" id="ARBA00017684"/>
    </source>
</evidence>
<feature type="binding site" evidence="17">
    <location>
        <position position="152"/>
    </location>
    <ligand>
        <name>NAD(+)</name>
        <dbReference type="ChEBI" id="CHEBI:57540"/>
    </ligand>
</feature>
<evidence type="ECO:0000256" key="11">
    <source>
        <dbReference type="ARBA" id="ARBA00022741"/>
    </source>
</evidence>
<dbReference type="InterPro" id="IPR030960">
    <property type="entry name" value="DHQS/DOIS_N"/>
</dbReference>
<keyword evidence="10 17" id="KW-0479">Metal-binding</keyword>
<dbReference type="Pfam" id="PF24621">
    <property type="entry name" value="DHQS_C"/>
    <property type="match status" value="1"/>
</dbReference>
<dbReference type="Gene3D" id="1.20.1090.10">
    <property type="entry name" value="Dehydroquinate synthase-like - alpha domain"/>
    <property type="match status" value="1"/>
</dbReference>
<dbReference type="AlphaFoldDB" id="A0A3G1KPF0"/>
<keyword evidence="21" id="KW-1185">Reference proteome</keyword>
<protein>
    <recommendedName>
        <fullName evidence="7 17">3-dehydroquinate synthase</fullName>
        <shortName evidence="17">DHQS</shortName>
        <ecNumber evidence="6 17">4.2.3.4</ecNumber>
    </recommendedName>
</protein>
<evidence type="ECO:0000256" key="8">
    <source>
        <dbReference type="ARBA" id="ARBA00022490"/>
    </source>
</evidence>
<dbReference type="EC" id="4.2.3.4" evidence="6 17"/>
<comment type="cofactor">
    <cofactor evidence="17">
        <name>Co(2+)</name>
        <dbReference type="ChEBI" id="CHEBI:48828"/>
    </cofactor>
    <cofactor evidence="17">
        <name>Zn(2+)</name>
        <dbReference type="ChEBI" id="CHEBI:29105"/>
    </cofactor>
    <text evidence="17">Binds 1 divalent metal cation per subunit. Can use either Co(2+) or Zn(2+).</text>
</comment>
<feature type="binding site" evidence="17">
    <location>
        <begin position="106"/>
        <end position="110"/>
    </location>
    <ligand>
        <name>NAD(+)</name>
        <dbReference type="ChEBI" id="CHEBI:57540"/>
    </ligand>
</feature>
<dbReference type="Gene3D" id="3.40.50.1970">
    <property type="match status" value="1"/>
</dbReference>
<evidence type="ECO:0000259" key="19">
    <source>
        <dbReference type="Pfam" id="PF24621"/>
    </source>
</evidence>
<dbReference type="RefSeq" id="WP_148133178.1">
    <property type="nucleotide sequence ID" value="NZ_CP017634.1"/>
</dbReference>
<dbReference type="GO" id="GO:0046872">
    <property type="term" value="F:metal ion binding"/>
    <property type="evidence" value="ECO:0007669"/>
    <property type="project" value="UniProtKB-KW"/>
</dbReference>
<dbReference type="PIRSF" id="PIRSF001455">
    <property type="entry name" value="DHQ_synth"/>
    <property type="match status" value="1"/>
</dbReference>
<organism evidence="20 21">
    <name type="scientific">Formimonas warabiya</name>
    <dbReference type="NCBI Taxonomy" id="1761012"/>
    <lineage>
        <taxon>Bacteria</taxon>
        <taxon>Bacillati</taxon>
        <taxon>Bacillota</taxon>
        <taxon>Clostridia</taxon>
        <taxon>Eubacteriales</taxon>
        <taxon>Peptococcaceae</taxon>
        <taxon>Candidatus Formimonas</taxon>
    </lineage>
</organism>
<keyword evidence="11 17" id="KW-0547">Nucleotide-binding</keyword>
<feature type="binding site" evidence="17">
    <location>
        <position position="248"/>
    </location>
    <ligand>
        <name>Zn(2+)</name>
        <dbReference type="ChEBI" id="CHEBI:29105"/>
    </ligand>
</feature>
<evidence type="ECO:0000313" key="21">
    <source>
        <dbReference type="Proteomes" id="UP000323521"/>
    </source>
</evidence>
<keyword evidence="9 17" id="KW-0028">Amino-acid biosynthesis</keyword>
<comment type="pathway">
    <text evidence="4 17">Metabolic intermediate biosynthesis; chorismate biosynthesis; chorismate from D-erythrose 4-phosphate and phosphoenolpyruvate: step 2/7.</text>
</comment>
<dbReference type="GO" id="GO:0009073">
    <property type="term" value="P:aromatic amino acid family biosynthetic process"/>
    <property type="evidence" value="ECO:0007669"/>
    <property type="project" value="UniProtKB-KW"/>
</dbReference>
<keyword evidence="13 17" id="KW-0520">NAD</keyword>
<evidence type="ECO:0000256" key="13">
    <source>
        <dbReference type="ARBA" id="ARBA00023027"/>
    </source>
</evidence>
<keyword evidence="15 17" id="KW-0456">Lyase</keyword>
<dbReference type="GO" id="GO:0000166">
    <property type="term" value="F:nucleotide binding"/>
    <property type="evidence" value="ECO:0007669"/>
    <property type="project" value="UniProtKB-KW"/>
</dbReference>
<dbReference type="GO" id="GO:0003856">
    <property type="term" value="F:3-dehydroquinate synthase activity"/>
    <property type="evidence" value="ECO:0007669"/>
    <property type="project" value="UniProtKB-UniRule"/>
</dbReference>
<evidence type="ECO:0000256" key="9">
    <source>
        <dbReference type="ARBA" id="ARBA00022605"/>
    </source>
</evidence>
<feature type="binding site" evidence="17">
    <location>
        <begin position="170"/>
        <end position="173"/>
    </location>
    <ligand>
        <name>NAD(+)</name>
        <dbReference type="ChEBI" id="CHEBI:57540"/>
    </ligand>
</feature>
<feature type="domain" description="3-dehydroquinate synthase N-terminal" evidence="18">
    <location>
        <begin position="68"/>
        <end position="179"/>
    </location>
</feature>
<dbReference type="KEGG" id="fwa:DCMF_03645"/>
<evidence type="ECO:0000256" key="3">
    <source>
        <dbReference type="ARBA" id="ARBA00004496"/>
    </source>
</evidence>
<keyword evidence="14 17" id="KW-0057">Aromatic amino acid biosynthesis</keyword>
<evidence type="ECO:0000256" key="2">
    <source>
        <dbReference type="ARBA" id="ARBA00001911"/>
    </source>
</evidence>
<evidence type="ECO:0000256" key="5">
    <source>
        <dbReference type="ARBA" id="ARBA00005412"/>
    </source>
</evidence>
<feature type="binding site" evidence="17">
    <location>
        <begin position="130"/>
        <end position="131"/>
    </location>
    <ligand>
        <name>NAD(+)</name>
        <dbReference type="ChEBI" id="CHEBI:57540"/>
    </ligand>
</feature>
<proteinExistence type="inferred from homology"/>
<evidence type="ECO:0000256" key="10">
    <source>
        <dbReference type="ARBA" id="ARBA00022723"/>
    </source>
</evidence>
<feature type="binding site" evidence="17">
    <location>
        <begin position="72"/>
        <end position="77"/>
    </location>
    <ligand>
        <name>NAD(+)</name>
        <dbReference type="ChEBI" id="CHEBI:57540"/>
    </ligand>
</feature>
<dbReference type="Pfam" id="PF01761">
    <property type="entry name" value="DHQ_synthase"/>
    <property type="match status" value="1"/>
</dbReference>
<dbReference type="GO" id="GO:0008652">
    <property type="term" value="P:amino acid biosynthetic process"/>
    <property type="evidence" value="ECO:0007669"/>
    <property type="project" value="UniProtKB-KW"/>
</dbReference>
<evidence type="ECO:0000256" key="6">
    <source>
        <dbReference type="ARBA" id="ARBA00013031"/>
    </source>
</evidence>
<evidence type="ECO:0000259" key="18">
    <source>
        <dbReference type="Pfam" id="PF01761"/>
    </source>
</evidence>
<gene>
    <name evidence="17" type="primary">aroB</name>
    <name evidence="20" type="ORF">DCMF_03645</name>
</gene>
<dbReference type="NCBIfam" id="TIGR01357">
    <property type="entry name" value="aroB"/>
    <property type="match status" value="1"/>
</dbReference>
<accession>A0A3G1KPF0</accession>
<dbReference type="PANTHER" id="PTHR43622">
    <property type="entry name" value="3-DEHYDROQUINATE SYNTHASE"/>
    <property type="match status" value="1"/>
</dbReference>
<comment type="catalytic activity">
    <reaction evidence="1 17">
        <text>7-phospho-2-dehydro-3-deoxy-D-arabino-heptonate = 3-dehydroquinate + phosphate</text>
        <dbReference type="Rhea" id="RHEA:21968"/>
        <dbReference type="ChEBI" id="CHEBI:32364"/>
        <dbReference type="ChEBI" id="CHEBI:43474"/>
        <dbReference type="ChEBI" id="CHEBI:58394"/>
        <dbReference type="EC" id="4.2.3.4"/>
    </reaction>
</comment>
<keyword evidence="8 17" id="KW-0963">Cytoplasm</keyword>
<comment type="similarity">
    <text evidence="5 17">Belongs to the sugar phosphate cyclases superfamily. Dehydroquinate synthase family.</text>
</comment>
<keyword evidence="16 17" id="KW-0170">Cobalt</keyword>
<comment type="function">
    <text evidence="17">Catalyzes the conversion of 3-deoxy-D-arabino-heptulosonate 7-phosphate (DAHP) to dehydroquinate (DHQ).</text>
</comment>
<feature type="binding site" evidence="17">
    <location>
        <position position="265"/>
    </location>
    <ligand>
        <name>Zn(2+)</name>
        <dbReference type="ChEBI" id="CHEBI:29105"/>
    </ligand>
</feature>
<dbReference type="InterPro" id="IPR056179">
    <property type="entry name" value="DHQS_C"/>
</dbReference>
<comment type="cofactor">
    <cofactor evidence="2 17">
        <name>NAD(+)</name>
        <dbReference type="ChEBI" id="CHEBI:57540"/>
    </cofactor>
</comment>
<dbReference type="InterPro" id="IPR050071">
    <property type="entry name" value="Dehydroquinate_synthase"/>
</dbReference>
<dbReference type="InterPro" id="IPR016037">
    <property type="entry name" value="DHQ_synth_AroB"/>
</dbReference>
<dbReference type="UniPathway" id="UPA00053">
    <property type="reaction ID" value="UER00085"/>
</dbReference>
<dbReference type="OrthoDB" id="9806583at2"/>
<dbReference type="HAMAP" id="MF_00110">
    <property type="entry name" value="DHQ_synthase"/>
    <property type="match status" value="1"/>
</dbReference>